<dbReference type="PANTHER" id="PTHR33695">
    <property type="entry name" value="LIPOPROTEIN SIGNAL PEPTIDASE"/>
    <property type="match status" value="1"/>
</dbReference>
<dbReference type="NCBIfam" id="TIGR00077">
    <property type="entry name" value="lspA"/>
    <property type="match status" value="1"/>
</dbReference>
<dbReference type="HAMAP" id="MF_00161">
    <property type="entry name" value="LspA"/>
    <property type="match status" value="1"/>
</dbReference>
<dbReference type="EC" id="3.4.23.36" evidence="9"/>
<proteinExistence type="inferred from homology"/>
<dbReference type="AlphaFoldDB" id="A0A4R1QID2"/>
<keyword evidence="2 9" id="KW-1003">Cell membrane</keyword>
<comment type="pathway">
    <text evidence="9">Protein modification; lipoprotein biosynthesis (signal peptide cleavage).</text>
</comment>
<evidence type="ECO:0000313" key="13">
    <source>
        <dbReference type="Proteomes" id="UP000295658"/>
    </source>
</evidence>
<dbReference type="PROSITE" id="PS00855">
    <property type="entry name" value="SPASE_II"/>
    <property type="match status" value="1"/>
</dbReference>
<comment type="function">
    <text evidence="9 10">This protein specifically catalyzes the removal of signal peptides from prolipoproteins.</text>
</comment>
<keyword evidence="7 9" id="KW-1133">Transmembrane helix</keyword>
<dbReference type="Pfam" id="PF01252">
    <property type="entry name" value="Peptidase_A8"/>
    <property type="match status" value="1"/>
</dbReference>
<feature type="transmembrane region" description="Helical" evidence="9">
    <location>
        <begin position="138"/>
        <end position="162"/>
    </location>
</feature>
<dbReference type="GO" id="GO:0006508">
    <property type="term" value="P:proteolysis"/>
    <property type="evidence" value="ECO:0007669"/>
    <property type="project" value="UniProtKB-KW"/>
</dbReference>
<dbReference type="RefSeq" id="WP_279388134.1">
    <property type="nucleotide sequence ID" value="NZ_SLUL01000005.1"/>
</dbReference>
<organism evidence="12 13">
    <name type="scientific">Thermolongibacillus altinsuensis</name>
    <dbReference type="NCBI Taxonomy" id="575256"/>
    <lineage>
        <taxon>Bacteria</taxon>
        <taxon>Bacillati</taxon>
        <taxon>Bacillota</taxon>
        <taxon>Bacilli</taxon>
        <taxon>Bacillales</taxon>
        <taxon>Anoxybacillaceae</taxon>
        <taxon>Thermolongibacillus</taxon>
    </lineage>
</organism>
<keyword evidence="5 9" id="KW-0064">Aspartyl protease</keyword>
<feature type="active site" evidence="9">
    <location>
        <position position="128"/>
    </location>
</feature>
<evidence type="ECO:0000256" key="1">
    <source>
        <dbReference type="ARBA" id="ARBA00006139"/>
    </source>
</evidence>
<feature type="active site" evidence="9">
    <location>
        <position position="146"/>
    </location>
</feature>
<evidence type="ECO:0000313" key="12">
    <source>
        <dbReference type="EMBL" id="TCL50300.1"/>
    </source>
</evidence>
<dbReference type="PANTHER" id="PTHR33695:SF1">
    <property type="entry name" value="LIPOPROTEIN SIGNAL PEPTIDASE"/>
    <property type="match status" value="1"/>
</dbReference>
<keyword evidence="3 9" id="KW-0645">Protease</keyword>
<evidence type="ECO:0000256" key="11">
    <source>
        <dbReference type="RuleBase" id="RU004181"/>
    </source>
</evidence>
<evidence type="ECO:0000256" key="6">
    <source>
        <dbReference type="ARBA" id="ARBA00022801"/>
    </source>
</evidence>
<feature type="transmembrane region" description="Helical" evidence="9">
    <location>
        <begin position="101"/>
        <end position="118"/>
    </location>
</feature>
<name>A0A4R1QID2_9BACL</name>
<evidence type="ECO:0000256" key="8">
    <source>
        <dbReference type="ARBA" id="ARBA00023136"/>
    </source>
</evidence>
<protein>
    <recommendedName>
        <fullName evidence="9">Lipoprotein signal peptidase</fullName>
        <ecNumber evidence="9">3.4.23.36</ecNumber>
    </recommendedName>
    <alternativeName>
        <fullName evidence="9">Prolipoprotein signal peptidase</fullName>
    </alternativeName>
    <alternativeName>
        <fullName evidence="9">Signal peptidase II</fullName>
        <shortName evidence="9">SPase II</shortName>
    </alternativeName>
</protein>
<comment type="catalytic activity">
    <reaction evidence="9 10">
        <text>Release of signal peptides from bacterial membrane prolipoproteins. Hydrolyzes -Xaa-Yaa-Zaa-|-(S,diacylglyceryl)Cys-, in which Xaa is hydrophobic (preferably Leu), and Yaa (Ala or Ser) and Zaa (Gly or Ala) have small, neutral side chains.</text>
        <dbReference type="EC" id="3.4.23.36"/>
    </reaction>
</comment>
<reference evidence="12 13" key="1">
    <citation type="submission" date="2019-03" db="EMBL/GenBank/DDBJ databases">
        <title>Genomic Encyclopedia of Type Strains, Phase IV (KMG-IV): sequencing the most valuable type-strain genomes for metagenomic binning, comparative biology and taxonomic classification.</title>
        <authorList>
            <person name="Goeker M."/>
        </authorList>
    </citation>
    <scope>NUCLEOTIDE SEQUENCE [LARGE SCALE GENOMIC DNA]</scope>
    <source>
        <strain evidence="12 13">DSM 24979</strain>
    </source>
</reference>
<feature type="transmembrane region" description="Helical" evidence="9">
    <location>
        <begin position="74"/>
        <end position="92"/>
    </location>
</feature>
<evidence type="ECO:0000256" key="7">
    <source>
        <dbReference type="ARBA" id="ARBA00022989"/>
    </source>
</evidence>
<dbReference type="InterPro" id="IPR001872">
    <property type="entry name" value="Peptidase_A8"/>
</dbReference>
<comment type="similarity">
    <text evidence="1 9 11">Belongs to the peptidase A8 family.</text>
</comment>
<sequence>MCVYGRMKKEFVGGGYVVIYYLLALIVILIDQWTKWLVVRYMDLGESIPIIENVLYITSHRNRGAAWGMLQGQFWLFYIITVVVVIGIIVYIQRLPREQKLFGIALGLILGGALGNFIDRVFRKEVVDFIHTYIFSYSFPIFNVADSALCIGVALIFVQTFLEEKKRKGMSDGTNSTND</sequence>
<comment type="subcellular location">
    <subcellularLocation>
        <location evidence="9">Cell membrane</location>
        <topology evidence="9">Multi-pass membrane protein</topology>
    </subcellularLocation>
</comment>
<feature type="transmembrane region" description="Helical" evidence="9">
    <location>
        <begin position="12"/>
        <end position="30"/>
    </location>
</feature>
<gene>
    <name evidence="9" type="primary">lspA</name>
    <name evidence="12" type="ORF">EDD69_10598</name>
</gene>
<evidence type="ECO:0000256" key="4">
    <source>
        <dbReference type="ARBA" id="ARBA00022692"/>
    </source>
</evidence>
<comment type="caution">
    <text evidence="12">The sequence shown here is derived from an EMBL/GenBank/DDBJ whole genome shotgun (WGS) entry which is preliminary data.</text>
</comment>
<evidence type="ECO:0000256" key="5">
    <source>
        <dbReference type="ARBA" id="ARBA00022750"/>
    </source>
</evidence>
<evidence type="ECO:0000256" key="3">
    <source>
        <dbReference type="ARBA" id="ARBA00022670"/>
    </source>
</evidence>
<accession>A0A4R1QID2</accession>
<dbReference type="EMBL" id="SLUL01000005">
    <property type="protein sequence ID" value="TCL50300.1"/>
    <property type="molecule type" value="Genomic_DNA"/>
</dbReference>
<evidence type="ECO:0000256" key="2">
    <source>
        <dbReference type="ARBA" id="ARBA00022475"/>
    </source>
</evidence>
<evidence type="ECO:0000256" key="10">
    <source>
        <dbReference type="RuleBase" id="RU000594"/>
    </source>
</evidence>
<dbReference type="UniPathway" id="UPA00665"/>
<dbReference type="Proteomes" id="UP000295658">
    <property type="component" value="Unassembled WGS sequence"/>
</dbReference>
<dbReference type="PRINTS" id="PR00781">
    <property type="entry name" value="LIPOSIGPTASE"/>
</dbReference>
<keyword evidence="8 9" id="KW-0472">Membrane</keyword>
<dbReference type="GO" id="GO:0005886">
    <property type="term" value="C:plasma membrane"/>
    <property type="evidence" value="ECO:0007669"/>
    <property type="project" value="UniProtKB-SubCell"/>
</dbReference>
<keyword evidence="13" id="KW-1185">Reference proteome</keyword>
<keyword evidence="6 9" id="KW-0378">Hydrolase</keyword>
<keyword evidence="4 9" id="KW-0812">Transmembrane</keyword>
<evidence type="ECO:0000256" key="9">
    <source>
        <dbReference type="HAMAP-Rule" id="MF_00161"/>
    </source>
</evidence>
<dbReference type="GO" id="GO:0004190">
    <property type="term" value="F:aspartic-type endopeptidase activity"/>
    <property type="evidence" value="ECO:0007669"/>
    <property type="project" value="UniProtKB-UniRule"/>
</dbReference>